<dbReference type="Pfam" id="PF14753">
    <property type="entry name" value="FAM221"/>
    <property type="match status" value="1"/>
</dbReference>
<accession>A0A9W7LFV0</accession>
<evidence type="ECO:0000256" key="1">
    <source>
        <dbReference type="ARBA" id="ARBA00011026"/>
    </source>
</evidence>
<dbReference type="PANTHER" id="PTHR31214">
    <property type="entry name" value="PROTEIN FAM221A-RELATED"/>
    <property type="match status" value="1"/>
</dbReference>
<evidence type="ECO:0000313" key="3">
    <source>
        <dbReference type="Proteomes" id="UP001165065"/>
    </source>
</evidence>
<sequence length="290" mass="32078">MQRSRPPAPKSRLLPISDGGAAMLNAERAGAEYALRTGTYVVFRNVEKELTKRSVLPDCFRLSYDSPCFCGCTLADHLEIGGRCKSCRSCRLYKFVYTRPEEIGDGHLVRRRGFNVTKWRYRCECGHTHLDHRGPTGPCKECGCGGFRGFGLCVSCDGAYKDHEVVVETEEDRRREGRPVGEAYIPLSEAPGLQERVFGREGGGGGDKDPESMLSRGEISASEYMDLIRTIEAGSMDVGGGRVGMKVKRSGGMMRRNDKGEERMVRLMHESSGGTGKGRVVNKYGKFEKA</sequence>
<dbReference type="OrthoDB" id="196393at2759"/>
<dbReference type="Proteomes" id="UP001165065">
    <property type="component" value="Unassembled WGS sequence"/>
</dbReference>
<dbReference type="AlphaFoldDB" id="A0A9W7LFV0"/>
<keyword evidence="3" id="KW-1185">Reference proteome</keyword>
<protein>
    <submittedName>
        <fullName evidence="2">Uncharacterized protein</fullName>
    </submittedName>
</protein>
<comment type="caution">
    <text evidence="2">The sequence shown here is derived from an EMBL/GenBank/DDBJ whole genome shotgun (WGS) entry which is preliminary data.</text>
</comment>
<name>A0A9W7LFV0_9STRA</name>
<dbReference type="PANTHER" id="PTHR31214:SF3">
    <property type="entry name" value="PROTEIN FAM221B"/>
    <property type="match status" value="1"/>
</dbReference>
<comment type="similarity">
    <text evidence="1">Belongs to the FAM221 family.</text>
</comment>
<evidence type="ECO:0000313" key="2">
    <source>
        <dbReference type="EMBL" id="GMI47982.1"/>
    </source>
</evidence>
<organism evidence="2 3">
    <name type="scientific">Triparma columacea</name>
    <dbReference type="NCBI Taxonomy" id="722753"/>
    <lineage>
        <taxon>Eukaryota</taxon>
        <taxon>Sar</taxon>
        <taxon>Stramenopiles</taxon>
        <taxon>Ochrophyta</taxon>
        <taxon>Bolidophyceae</taxon>
        <taxon>Parmales</taxon>
        <taxon>Triparmaceae</taxon>
        <taxon>Triparma</taxon>
    </lineage>
</organism>
<reference evidence="3" key="1">
    <citation type="journal article" date="2023" name="Commun. Biol.">
        <title>Genome analysis of Parmales, the sister group of diatoms, reveals the evolutionary specialization of diatoms from phago-mixotrophs to photoautotrophs.</title>
        <authorList>
            <person name="Ban H."/>
            <person name="Sato S."/>
            <person name="Yoshikawa S."/>
            <person name="Yamada K."/>
            <person name="Nakamura Y."/>
            <person name="Ichinomiya M."/>
            <person name="Sato N."/>
            <person name="Blanc-Mathieu R."/>
            <person name="Endo H."/>
            <person name="Kuwata A."/>
            <person name="Ogata H."/>
        </authorList>
    </citation>
    <scope>NUCLEOTIDE SEQUENCE [LARGE SCALE GENOMIC DNA]</scope>
</reference>
<gene>
    <name evidence="2" type="ORF">TrCOL_g6323</name>
</gene>
<proteinExistence type="inferred from homology"/>
<dbReference type="EMBL" id="BRYA01000367">
    <property type="protein sequence ID" value="GMI47982.1"/>
    <property type="molecule type" value="Genomic_DNA"/>
</dbReference>
<dbReference type="InterPro" id="IPR026755">
    <property type="entry name" value="Fam221a/b"/>
</dbReference>